<protein>
    <submittedName>
        <fullName evidence="1">Uncharacterized protein</fullName>
    </submittedName>
</protein>
<reference evidence="1 2" key="1">
    <citation type="submission" date="2024-09" db="EMBL/GenBank/DDBJ databases">
        <authorList>
            <person name="Sun Q."/>
            <person name="Mori K."/>
        </authorList>
    </citation>
    <scope>NUCLEOTIDE SEQUENCE [LARGE SCALE GENOMIC DNA]</scope>
    <source>
        <strain evidence="1 2">CCM 7228</strain>
    </source>
</reference>
<evidence type="ECO:0000313" key="1">
    <source>
        <dbReference type="EMBL" id="MFC0273759.1"/>
    </source>
</evidence>
<dbReference type="RefSeq" id="WP_378937379.1">
    <property type="nucleotide sequence ID" value="NZ_JBHLVO010000024.1"/>
</dbReference>
<dbReference type="EMBL" id="JBHLVO010000024">
    <property type="protein sequence ID" value="MFC0273759.1"/>
    <property type="molecule type" value="Genomic_DNA"/>
</dbReference>
<accession>A0ABV6GKT9</accession>
<name>A0ABV6GKT9_9BACI</name>
<evidence type="ECO:0000313" key="2">
    <source>
        <dbReference type="Proteomes" id="UP001589854"/>
    </source>
</evidence>
<gene>
    <name evidence="1" type="ORF">ACFFIX_20440</name>
</gene>
<keyword evidence="2" id="KW-1185">Reference proteome</keyword>
<proteinExistence type="predicted"/>
<comment type="caution">
    <text evidence="1">The sequence shown here is derived from an EMBL/GenBank/DDBJ whole genome shotgun (WGS) entry which is preliminary data.</text>
</comment>
<organism evidence="1 2">
    <name type="scientific">Metabacillus herbersteinensis</name>
    <dbReference type="NCBI Taxonomy" id="283816"/>
    <lineage>
        <taxon>Bacteria</taxon>
        <taxon>Bacillati</taxon>
        <taxon>Bacillota</taxon>
        <taxon>Bacilli</taxon>
        <taxon>Bacillales</taxon>
        <taxon>Bacillaceae</taxon>
        <taxon>Metabacillus</taxon>
    </lineage>
</organism>
<dbReference type="Proteomes" id="UP001589854">
    <property type="component" value="Unassembled WGS sequence"/>
</dbReference>
<sequence length="288" mass="33401">MNKTIESTEDLFKYTDQKLKAHFQNSEFFNKEFAIMVAYYRSKFEGLIQEVDTEGFDGELFQSAKSQFFNGYYIIRELISNSETKIEDEWFSQPEGLLTEQIPDLIKDLAQESFDDVVITDTMHQFTMKAITKYEDVINILKQIAFDIVCLGAKQAILDEREKRGLIPFKSEMKGLLANVEDLTFINPQQHLSCTVITLEAEIWTLSWWSSIHTNDNKAGEVSIITIPVEDSKKYALNINLSNRIQDNQRKKILEAILFSLMERNNVKREAISVNFAVVEDFYILINE</sequence>